<dbReference type="HOGENOM" id="CLU_115791_1_0_9"/>
<evidence type="ECO:0000313" key="4">
    <source>
        <dbReference type="Proteomes" id="UP000001551"/>
    </source>
</evidence>
<dbReference type="STRING" id="663278.Ethha_1083"/>
<proteinExistence type="predicted"/>
<dbReference type="Pfam" id="PF23477">
    <property type="entry name" value="zf_Tbcl_2"/>
    <property type="match status" value="1"/>
</dbReference>
<dbReference type="KEGG" id="eha:Ethha_1083"/>
<keyword evidence="4" id="KW-1185">Reference proteome</keyword>
<dbReference type="InterPro" id="IPR026363">
    <property type="entry name" value="CxxC-x17-CxxC_dom"/>
</dbReference>
<dbReference type="AlphaFoldDB" id="E6U4K8"/>
<dbReference type="InterPro" id="IPR025306">
    <property type="entry name" value="Zn-bnd_dom_prob"/>
</dbReference>
<dbReference type="Proteomes" id="UP000001551">
    <property type="component" value="Chromosome"/>
</dbReference>
<dbReference type="NCBIfam" id="TIGR04272">
    <property type="entry name" value="cxxc_cxxc_Mbark"/>
    <property type="match status" value="1"/>
</dbReference>
<dbReference type="RefSeq" id="WP_013484997.1">
    <property type="nucleotide sequence ID" value="NC_014828.1"/>
</dbReference>
<dbReference type="eggNOG" id="COG1278">
    <property type="taxonomic scope" value="Bacteria"/>
</dbReference>
<evidence type="ECO:0000313" key="3">
    <source>
        <dbReference type="EMBL" id="ADU26636.1"/>
    </source>
</evidence>
<sequence length="92" mass="10677">MYQDKKLICKECGEEFIFTAGEQEFYAEKGFVNEPQRCKSCRDARKNAGKPQREMFTAVCASCGKECKVPFQPKEDRPVYCSECFAKIKEER</sequence>
<evidence type="ECO:0000259" key="2">
    <source>
        <dbReference type="Pfam" id="PF23477"/>
    </source>
</evidence>
<gene>
    <name evidence="3" type="ordered locus">Ethha_1083</name>
</gene>
<evidence type="ECO:0000259" key="1">
    <source>
        <dbReference type="Pfam" id="PF13451"/>
    </source>
</evidence>
<feature type="domain" description="Probable zinc-binding" evidence="1">
    <location>
        <begin position="3"/>
        <end position="48"/>
    </location>
</feature>
<accession>E6U4K8</accession>
<organism evidence="3 4">
    <name type="scientific">Ethanoligenens harbinense (strain DSM 18485 / JCM 12961 / CGMCC 1.5033 / YUAN-3)</name>
    <dbReference type="NCBI Taxonomy" id="663278"/>
    <lineage>
        <taxon>Bacteria</taxon>
        <taxon>Bacillati</taxon>
        <taxon>Bacillota</taxon>
        <taxon>Clostridia</taxon>
        <taxon>Eubacteriales</taxon>
        <taxon>Oscillospiraceae</taxon>
        <taxon>Ethanoligenens</taxon>
    </lineage>
</organism>
<protein>
    <submittedName>
        <fullName evidence="3">Uncharacterized protein</fullName>
    </submittedName>
</protein>
<dbReference type="EMBL" id="CP002400">
    <property type="protein sequence ID" value="ADU26636.1"/>
    <property type="molecule type" value="Genomic_DNA"/>
</dbReference>
<dbReference type="Pfam" id="PF13451">
    <property type="entry name" value="zf_Tbcl"/>
    <property type="match status" value="1"/>
</dbReference>
<feature type="domain" description="CxxC-x17-CxxC" evidence="2">
    <location>
        <begin position="53"/>
        <end position="88"/>
    </location>
</feature>
<reference evidence="3 4" key="1">
    <citation type="submission" date="2010-12" db="EMBL/GenBank/DDBJ databases">
        <title>Complete sequence of Ethanoligenens harbinense YUAN-3.</title>
        <authorList>
            <person name="Lucas S."/>
            <person name="Copeland A."/>
            <person name="Lapidus A."/>
            <person name="Cheng J.-F."/>
            <person name="Bruce D."/>
            <person name="Goodwin L."/>
            <person name="Pitluck S."/>
            <person name="Chertkov O."/>
            <person name="Misra M."/>
            <person name="Detter J.C."/>
            <person name="Han C."/>
            <person name="Tapia R."/>
            <person name="Land M."/>
            <person name="Hauser L."/>
            <person name="Jeffries C."/>
            <person name="Kyrpides N."/>
            <person name="Ivanova N."/>
            <person name="Mikhailova N."/>
            <person name="Wang A."/>
            <person name="Mouttaki H."/>
            <person name="He Z."/>
            <person name="Zhou J."/>
            <person name="Hemme C.L."/>
            <person name="Woyke T."/>
        </authorList>
    </citation>
    <scope>NUCLEOTIDE SEQUENCE [LARGE SCALE GENOMIC DNA]</scope>
    <source>
        <strain evidence="4">DSM 18485 / JCM 12961 / CGMCC 1.5033 / YUAN-3</strain>
    </source>
</reference>
<name>E6U4K8_ETHHY</name>